<dbReference type="InterPro" id="IPR011029">
    <property type="entry name" value="DEATH-like_dom_sf"/>
</dbReference>
<name>A0A9Q0DND3_9TELE</name>
<dbReference type="GO" id="GO:0042981">
    <property type="term" value="P:regulation of apoptotic process"/>
    <property type="evidence" value="ECO:0007669"/>
    <property type="project" value="InterPro"/>
</dbReference>
<dbReference type="Pfam" id="PF01335">
    <property type="entry name" value="DED"/>
    <property type="match status" value="1"/>
</dbReference>
<dbReference type="AlphaFoldDB" id="A0A9Q0DND3"/>
<sequence>MDLSNFQELLLRVGQALGREQIRALAFLCADLLNPDPSTISMESATDLFRGLMDRDLLTEDRPYLLADLLSVVGCFRLLRQFGLYQMISTTKSLICPYR</sequence>
<dbReference type="SUPFAM" id="SSF47986">
    <property type="entry name" value="DEATH domain"/>
    <property type="match status" value="1"/>
</dbReference>
<evidence type="ECO:0000259" key="1">
    <source>
        <dbReference type="PROSITE" id="PS50168"/>
    </source>
</evidence>
<accession>A0A9Q0DND3</accession>
<evidence type="ECO:0000313" key="3">
    <source>
        <dbReference type="Proteomes" id="UP001148018"/>
    </source>
</evidence>
<dbReference type="InterPro" id="IPR001875">
    <property type="entry name" value="DED_dom"/>
</dbReference>
<gene>
    <name evidence="2" type="ORF">NHX12_007706</name>
</gene>
<reference evidence="2" key="1">
    <citation type="submission" date="2022-07" db="EMBL/GenBank/DDBJ databases">
        <title>Chromosome-level genome of Muraenolepis orangiensis.</title>
        <authorList>
            <person name="Kim J."/>
        </authorList>
    </citation>
    <scope>NUCLEOTIDE SEQUENCE</scope>
    <source>
        <strain evidence="2">KU_S4_2022</strain>
        <tissue evidence="2">Muscle</tissue>
    </source>
</reference>
<keyword evidence="3" id="KW-1185">Reference proteome</keyword>
<dbReference type="Gene3D" id="1.10.533.10">
    <property type="entry name" value="Death Domain, Fas"/>
    <property type="match status" value="1"/>
</dbReference>
<evidence type="ECO:0000313" key="2">
    <source>
        <dbReference type="EMBL" id="KAJ3592579.1"/>
    </source>
</evidence>
<dbReference type="EMBL" id="JANIIK010000113">
    <property type="protein sequence ID" value="KAJ3592579.1"/>
    <property type="molecule type" value="Genomic_DNA"/>
</dbReference>
<proteinExistence type="predicted"/>
<dbReference type="PROSITE" id="PS50168">
    <property type="entry name" value="DED"/>
    <property type="match status" value="1"/>
</dbReference>
<comment type="caution">
    <text evidence="2">The sequence shown here is derived from an EMBL/GenBank/DDBJ whole genome shotgun (WGS) entry which is preliminary data.</text>
</comment>
<dbReference type="Proteomes" id="UP001148018">
    <property type="component" value="Unassembled WGS sequence"/>
</dbReference>
<protein>
    <recommendedName>
        <fullName evidence="1">DED domain-containing protein</fullName>
    </recommendedName>
</protein>
<organism evidence="2 3">
    <name type="scientific">Muraenolepis orangiensis</name>
    <name type="common">Patagonian moray cod</name>
    <dbReference type="NCBI Taxonomy" id="630683"/>
    <lineage>
        <taxon>Eukaryota</taxon>
        <taxon>Metazoa</taxon>
        <taxon>Chordata</taxon>
        <taxon>Craniata</taxon>
        <taxon>Vertebrata</taxon>
        <taxon>Euteleostomi</taxon>
        <taxon>Actinopterygii</taxon>
        <taxon>Neopterygii</taxon>
        <taxon>Teleostei</taxon>
        <taxon>Neoteleostei</taxon>
        <taxon>Acanthomorphata</taxon>
        <taxon>Zeiogadaria</taxon>
        <taxon>Gadariae</taxon>
        <taxon>Gadiformes</taxon>
        <taxon>Muraenolepidoidei</taxon>
        <taxon>Muraenolepididae</taxon>
        <taxon>Muraenolepis</taxon>
    </lineage>
</organism>
<dbReference type="OrthoDB" id="6114029at2759"/>
<feature type="domain" description="DED" evidence="1">
    <location>
        <begin position="5"/>
        <end position="84"/>
    </location>
</feature>